<evidence type="ECO:0000256" key="5">
    <source>
        <dbReference type="ARBA" id="ARBA00022723"/>
    </source>
</evidence>
<comment type="cofactor">
    <cofactor evidence="1">
        <name>Mg(2+)</name>
        <dbReference type="ChEBI" id="CHEBI:18420"/>
    </cofactor>
</comment>
<organism evidence="18 19">
    <name type="scientific">Buchnera aphidicola subsp. Rhopalosiphum padi</name>
    <dbReference type="NCBI Taxonomy" id="98793"/>
    <lineage>
        <taxon>Bacteria</taxon>
        <taxon>Pseudomonadati</taxon>
        <taxon>Pseudomonadota</taxon>
        <taxon>Gammaproteobacteria</taxon>
        <taxon>Enterobacterales</taxon>
        <taxon>Erwiniaceae</taxon>
        <taxon>Buchnera</taxon>
    </lineage>
</organism>
<sequence length="129" mass="15928">MKYQNIVIGIIIKKNKIYITKARKKKYVSDLWEFPGGKVEKNESLACSLKRELLEEIGLKILKFRFFRCVQHFYKKIKLYFFFITKWKGRIYSREGYLYQWIFFDNLKYFNFPTFNQNIINALEKRDFF</sequence>
<dbReference type="PANTHER" id="PTHR47707:SF1">
    <property type="entry name" value="NUDIX HYDROLASE FAMILY PROTEIN"/>
    <property type="match status" value="1"/>
</dbReference>
<evidence type="ECO:0000256" key="14">
    <source>
        <dbReference type="ARBA" id="ARBA00041592"/>
    </source>
</evidence>
<feature type="domain" description="Nudix hydrolase" evidence="17">
    <location>
        <begin position="1"/>
        <end position="127"/>
    </location>
</feature>
<dbReference type="PRINTS" id="PR00502">
    <property type="entry name" value="NUDIXFAMILY"/>
</dbReference>
<dbReference type="InterPro" id="IPR000086">
    <property type="entry name" value="NUDIX_hydrolase_dom"/>
</dbReference>
<evidence type="ECO:0000256" key="12">
    <source>
        <dbReference type="ARBA" id="ARBA00038905"/>
    </source>
</evidence>
<evidence type="ECO:0000256" key="9">
    <source>
        <dbReference type="ARBA" id="ARBA00023204"/>
    </source>
</evidence>
<comment type="catalytic activity">
    <reaction evidence="10">
        <text>8-oxo-dGTP + H2O = 8-oxo-dGMP + diphosphate + H(+)</text>
        <dbReference type="Rhea" id="RHEA:31575"/>
        <dbReference type="ChEBI" id="CHEBI:15377"/>
        <dbReference type="ChEBI" id="CHEBI:15378"/>
        <dbReference type="ChEBI" id="CHEBI:33019"/>
        <dbReference type="ChEBI" id="CHEBI:63224"/>
        <dbReference type="ChEBI" id="CHEBI:77896"/>
        <dbReference type="EC" id="3.6.1.55"/>
    </reaction>
</comment>
<dbReference type="GO" id="GO:0008413">
    <property type="term" value="F:8-oxo-7,8-dihydroguanosine triphosphate pyrophosphatase activity"/>
    <property type="evidence" value="ECO:0007669"/>
    <property type="project" value="TreeGrafter"/>
</dbReference>
<dbReference type="GO" id="GO:0035539">
    <property type="term" value="F:8-oxo-7,8-dihydrodeoxyguanosine triphosphate pyrophosphatase activity"/>
    <property type="evidence" value="ECO:0007669"/>
    <property type="project" value="UniProtKB-EC"/>
</dbReference>
<keyword evidence="7" id="KW-0378">Hydrolase</keyword>
<keyword evidence="4" id="KW-0235">DNA replication</keyword>
<dbReference type="EMBL" id="CP034858">
    <property type="protein sequence ID" value="QCI24854.1"/>
    <property type="molecule type" value="Genomic_DNA"/>
</dbReference>
<protein>
    <recommendedName>
        <fullName evidence="13">8-oxo-dGTP diphosphatase</fullName>
        <ecNumber evidence="12">3.6.1.55</ecNumber>
    </recommendedName>
    <alternativeName>
        <fullName evidence="16">7,8-dihydro-8-oxoguanine-triphosphatase</fullName>
    </alternativeName>
    <alternativeName>
        <fullName evidence="15">Mutator protein MutT</fullName>
    </alternativeName>
    <alternativeName>
        <fullName evidence="14">dGTP pyrophosphohydrolase</fullName>
    </alternativeName>
</protein>
<dbReference type="OrthoDB" id="9810648at2"/>
<comment type="similarity">
    <text evidence="2">Belongs to the Nudix hydrolase family.</text>
</comment>
<proteinExistence type="inferred from homology"/>
<evidence type="ECO:0000256" key="4">
    <source>
        <dbReference type="ARBA" id="ARBA00022705"/>
    </source>
</evidence>
<keyword evidence="6" id="KW-0227">DNA damage</keyword>
<dbReference type="InterPro" id="IPR047127">
    <property type="entry name" value="MutT-like"/>
</dbReference>
<dbReference type="SUPFAM" id="SSF55811">
    <property type="entry name" value="Nudix"/>
    <property type="match status" value="1"/>
</dbReference>
<keyword evidence="8" id="KW-0460">Magnesium</keyword>
<evidence type="ECO:0000313" key="18">
    <source>
        <dbReference type="EMBL" id="QCI24854.1"/>
    </source>
</evidence>
<dbReference type="PANTHER" id="PTHR47707">
    <property type="entry name" value="8-OXO-DGTP DIPHOSPHATASE"/>
    <property type="match status" value="1"/>
</dbReference>
<keyword evidence="9" id="KW-0234">DNA repair</keyword>
<dbReference type="GO" id="GO:0006281">
    <property type="term" value="P:DNA repair"/>
    <property type="evidence" value="ECO:0007669"/>
    <property type="project" value="UniProtKB-KW"/>
</dbReference>
<dbReference type="GO" id="GO:0044716">
    <property type="term" value="F:8-oxo-GDP phosphatase activity"/>
    <property type="evidence" value="ECO:0007669"/>
    <property type="project" value="TreeGrafter"/>
</dbReference>
<evidence type="ECO:0000256" key="2">
    <source>
        <dbReference type="ARBA" id="ARBA00005582"/>
    </source>
</evidence>
<keyword evidence="5" id="KW-0479">Metal-binding</keyword>
<gene>
    <name evidence="18" type="ORF">D9V76_01055</name>
</gene>
<dbReference type="Gene3D" id="3.90.79.10">
    <property type="entry name" value="Nucleoside Triphosphate Pyrophosphohydrolase"/>
    <property type="match status" value="1"/>
</dbReference>
<dbReference type="Pfam" id="PF14815">
    <property type="entry name" value="NUDIX_4"/>
    <property type="match status" value="1"/>
</dbReference>
<dbReference type="GO" id="GO:0006260">
    <property type="term" value="P:DNA replication"/>
    <property type="evidence" value="ECO:0007669"/>
    <property type="project" value="UniProtKB-KW"/>
</dbReference>
<dbReference type="InterPro" id="IPR020476">
    <property type="entry name" value="Nudix_hydrolase"/>
</dbReference>
<evidence type="ECO:0000256" key="11">
    <source>
        <dbReference type="ARBA" id="ARBA00036904"/>
    </source>
</evidence>
<accession>A0A4D6YFY1</accession>
<evidence type="ECO:0000256" key="16">
    <source>
        <dbReference type="ARBA" id="ARBA00042798"/>
    </source>
</evidence>
<name>A0A4D6YFY1_BUCRP</name>
<evidence type="ECO:0000256" key="8">
    <source>
        <dbReference type="ARBA" id="ARBA00022842"/>
    </source>
</evidence>
<evidence type="ECO:0000259" key="17">
    <source>
        <dbReference type="PROSITE" id="PS51462"/>
    </source>
</evidence>
<evidence type="ECO:0000313" key="19">
    <source>
        <dbReference type="Proteomes" id="UP000298688"/>
    </source>
</evidence>
<evidence type="ECO:0000256" key="10">
    <source>
        <dbReference type="ARBA" id="ARBA00035861"/>
    </source>
</evidence>
<dbReference type="Proteomes" id="UP000298688">
    <property type="component" value="Chromosome"/>
</dbReference>
<dbReference type="EC" id="3.6.1.55" evidence="12"/>
<evidence type="ECO:0000256" key="13">
    <source>
        <dbReference type="ARBA" id="ARBA00040794"/>
    </source>
</evidence>
<keyword evidence="3" id="KW-0515">Mutator protein</keyword>
<evidence type="ECO:0000256" key="1">
    <source>
        <dbReference type="ARBA" id="ARBA00001946"/>
    </source>
</evidence>
<reference evidence="18 19" key="1">
    <citation type="submission" date="2018-12" db="EMBL/GenBank/DDBJ databases">
        <authorList>
            <person name="Chong R.A."/>
        </authorList>
    </citation>
    <scope>NUCLEOTIDE SEQUENCE [LARGE SCALE GENOMIC DNA]</scope>
    <source>
        <strain evidence="18 19">Rpa</strain>
    </source>
</reference>
<dbReference type="PROSITE" id="PS51462">
    <property type="entry name" value="NUDIX"/>
    <property type="match status" value="1"/>
</dbReference>
<dbReference type="InterPro" id="IPR015797">
    <property type="entry name" value="NUDIX_hydrolase-like_dom_sf"/>
</dbReference>
<dbReference type="RefSeq" id="WP_158337009.1">
    <property type="nucleotide sequence ID" value="NZ_CP034858.1"/>
</dbReference>
<evidence type="ECO:0000256" key="15">
    <source>
        <dbReference type="ARBA" id="ARBA00041979"/>
    </source>
</evidence>
<dbReference type="GO" id="GO:0044715">
    <property type="term" value="F:8-oxo-dGDP phosphatase activity"/>
    <property type="evidence" value="ECO:0007669"/>
    <property type="project" value="TreeGrafter"/>
</dbReference>
<dbReference type="GO" id="GO:0046872">
    <property type="term" value="F:metal ion binding"/>
    <property type="evidence" value="ECO:0007669"/>
    <property type="project" value="UniProtKB-KW"/>
</dbReference>
<dbReference type="AlphaFoldDB" id="A0A4D6YFY1"/>
<evidence type="ECO:0000256" key="7">
    <source>
        <dbReference type="ARBA" id="ARBA00022801"/>
    </source>
</evidence>
<evidence type="ECO:0000256" key="3">
    <source>
        <dbReference type="ARBA" id="ARBA00022457"/>
    </source>
</evidence>
<dbReference type="InterPro" id="IPR029119">
    <property type="entry name" value="MutY_C"/>
</dbReference>
<comment type="catalytic activity">
    <reaction evidence="11">
        <text>8-oxo-GTP + H2O = 8-oxo-GMP + diphosphate + H(+)</text>
        <dbReference type="Rhea" id="RHEA:67616"/>
        <dbReference type="ChEBI" id="CHEBI:15377"/>
        <dbReference type="ChEBI" id="CHEBI:15378"/>
        <dbReference type="ChEBI" id="CHEBI:33019"/>
        <dbReference type="ChEBI" id="CHEBI:143553"/>
        <dbReference type="ChEBI" id="CHEBI:145694"/>
    </reaction>
</comment>
<evidence type="ECO:0000256" key="6">
    <source>
        <dbReference type="ARBA" id="ARBA00022763"/>
    </source>
</evidence>
<reference evidence="18 19" key="2">
    <citation type="submission" date="2019-05" db="EMBL/GenBank/DDBJ databases">
        <title>Genome evolution of the obligate endosymbiont Buchnera aphidicola.</title>
        <authorList>
            <person name="Moran N.A."/>
        </authorList>
    </citation>
    <scope>NUCLEOTIDE SEQUENCE [LARGE SCALE GENOMIC DNA]</scope>
    <source>
        <strain evidence="18 19">Rpa</strain>
    </source>
</reference>